<keyword evidence="3" id="KW-1185">Reference proteome</keyword>
<dbReference type="AlphaFoldDB" id="A0AAN9GR32"/>
<gene>
    <name evidence="2" type="ORF">R3I93_022924</name>
</gene>
<evidence type="ECO:0000256" key="1">
    <source>
        <dbReference type="SAM" id="MobiDB-lite"/>
    </source>
</evidence>
<organism evidence="2 3">
    <name type="scientific">Phoxinus phoxinus</name>
    <name type="common">Eurasian minnow</name>
    <dbReference type="NCBI Taxonomy" id="58324"/>
    <lineage>
        <taxon>Eukaryota</taxon>
        <taxon>Metazoa</taxon>
        <taxon>Chordata</taxon>
        <taxon>Craniata</taxon>
        <taxon>Vertebrata</taxon>
        <taxon>Euteleostomi</taxon>
        <taxon>Actinopterygii</taxon>
        <taxon>Neopterygii</taxon>
        <taxon>Teleostei</taxon>
        <taxon>Ostariophysi</taxon>
        <taxon>Cypriniformes</taxon>
        <taxon>Leuciscidae</taxon>
        <taxon>Phoxininae</taxon>
        <taxon>Phoxinus</taxon>
    </lineage>
</organism>
<reference evidence="2 3" key="1">
    <citation type="submission" date="2024-02" db="EMBL/GenBank/DDBJ databases">
        <title>Chromosome-level genome assembly of the Eurasian Minnow (Phoxinus phoxinus).</title>
        <authorList>
            <person name="Oriowo T.O."/>
            <person name="Martin S."/>
            <person name="Stange M."/>
            <person name="Chrysostomakis Y."/>
            <person name="Brown T."/>
            <person name="Winkler S."/>
            <person name="Kukowka S."/>
            <person name="Myers E.W."/>
            <person name="Bohne A."/>
        </authorList>
    </citation>
    <scope>NUCLEOTIDE SEQUENCE [LARGE SCALE GENOMIC DNA]</scope>
    <source>
        <strain evidence="2">ZFMK-TIS-60720</strain>
        <tissue evidence="2">Whole Organism</tissue>
    </source>
</reference>
<evidence type="ECO:0000313" key="3">
    <source>
        <dbReference type="Proteomes" id="UP001364617"/>
    </source>
</evidence>
<accession>A0AAN9GR32</accession>
<feature type="region of interest" description="Disordered" evidence="1">
    <location>
        <begin position="1"/>
        <end position="37"/>
    </location>
</feature>
<dbReference type="Proteomes" id="UP001364617">
    <property type="component" value="Unassembled WGS sequence"/>
</dbReference>
<protein>
    <submittedName>
        <fullName evidence="2">Uncharacterized protein</fullName>
    </submittedName>
</protein>
<feature type="region of interest" description="Disordered" evidence="1">
    <location>
        <begin position="61"/>
        <end position="85"/>
    </location>
</feature>
<comment type="caution">
    <text evidence="2">The sequence shown here is derived from an EMBL/GenBank/DDBJ whole genome shotgun (WGS) entry which is preliminary data.</text>
</comment>
<evidence type="ECO:0000313" key="2">
    <source>
        <dbReference type="EMBL" id="KAK7121978.1"/>
    </source>
</evidence>
<name>A0AAN9GR32_9TELE</name>
<dbReference type="EMBL" id="JAYKXH010000025">
    <property type="protein sequence ID" value="KAK7121978.1"/>
    <property type="molecule type" value="Genomic_DNA"/>
</dbReference>
<proteinExistence type="predicted"/>
<feature type="compositionally biased region" description="Low complexity" evidence="1">
    <location>
        <begin position="15"/>
        <end position="24"/>
    </location>
</feature>
<sequence>MGSAPRKQVLPVEESPSSDSTSLSSPPPPSSLNNSAVPVIIITTPSRENLLERPVSLKIEDANKEPRPMGSPVVVGRGHFVKGTD</sequence>